<evidence type="ECO:0000313" key="3">
    <source>
        <dbReference type="Proteomes" id="UP000735302"/>
    </source>
</evidence>
<dbReference type="AlphaFoldDB" id="A0AAV4AFS9"/>
<accession>A0AAV4AFS9</accession>
<feature type="region of interest" description="Disordered" evidence="1">
    <location>
        <begin position="1"/>
        <end position="45"/>
    </location>
</feature>
<sequence>MCTANPQHGDLRHSTSPSGLGAGGGPRTRERKGSEDLRTGSLSTVPPTPLVLTMVIIIDLKGSFCRGFEPRYWRPDLTEGPKA</sequence>
<comment type="caution">
    <text evidence="2">The sequence shown here is derived from an EMBL/GenBank/DDBJ whole genome shotgun (WGS) entry which is preliminary data.</text>
</comment>
<dbReference type="EMBL" id="BLXT01003777">
    <property type="protein sequence ID" value="GFO06529.1"/>
    <property type="molecule type" value="Genomic_DNA"/>
</dbReference>
<organism evidence="2 3">
    <name type="scientific">Plakobranchus ocellatus</name>
    <dbReference type="NCBI Taxonomy" id="259542"/>
    <lineage>
        <taxon>Eukaryota</taxon>
        <taxon>Metazoa</taxon>
        <taxon>Spiralia</taxon>
        <taxon>Lophotrochozoa</taxon>
        <taxon>Mollusca</taxon>
        <taxon>Gastropoda</taxon>
        <taxon>Heterobranchia</taxon>
        <taxon>Euthyneura</taxon>
        <taxon>Panpulmonata</taxon>
        <taxon>Sacoglossa</taxon>
        <taxon>Placobranchoidea</taxon>
        <taxon>Plakobranchidae</taxon>
        <taxon>Plakobranchus</taxon>
    </lineage>
</organism>
<gene>
    <name evidence="2" type="ORF">PoB_003303400</name>
</gene>
<proteinExistence type="predicted"/>
<protein>
    <submittedName>
        <fullName evidence="2">Uncharacterized protein</fullName>
    </submittedName>
</protein>
<keyword evidence="3" id="KW-1185">Reference proteome</keyword>
<evidence type="ECO:0000313" key="2">
    <source>
        <dbReference type="EMBL" id="GFO06529.1"/>
    </source>
</evidence>
<evidence type="ECO:0000256" key="1">
    <source>
        <dbReference type="SAM" id="MobiDB-lite"/>
    </source>
</evidence>
<reference evidence="2 3" key="1">
    <citation type="journal article" date="2021" name="Elife">
        <title>Chloroplast acquisition without the gene transfer in kleptoplastic sea slugs, Plakobranchus ocellatus.</title>
        <authorList>
            <person name="Maeda T."/>
            <person name="Takahashi S."/>
            <person name="Yoshida T."/>
            <person name="Shimamura S."/>
            <person name="Takaki Y."/>
            <person name="Nagai Y."/>
            <person name="Toyoda A."/>
            <person name="Suzuki Y."/>
            <person name="Arimoto A."/>
            <person name="Ishii H."/>
            <person name="Satoh N."/>
            <person name="Nishiyama T."/>
            <person name="Hasebe M."/>
            <person name="Maruyama T."/>
            <person name="Minagawa J."/>
            <person name="Obokata J."/>
            <person name="Shigenobu S."/>
        </authorList>
    </citation>
    <scope>NUCLEOTIDE SEQUENCE [LARGE SCALE GENOMIC DNA]</scope>
</reference>
<feature type="compositionally biased region" description="Basic and acidic residues" evidence="1">
    <location>
        <begin position="27"/>
        <end position="38"/>
    </location>
</feature>
<name>A0AAV4AFS9_9GAST</name>
<dbReference type="Proteomes" id="UP000735302">
    <property type="component" value="Unassembled WGS sequence"/>
</dbReference>